<dbReference type="GO" id="GO:0003899">
    <property type="term" value="F:DNA-directed RNA polymerase activity"/>
    <property type="evidence" value="ECO:0007669"/>
    <property type="project" value="UniProtKB-UniRule"/>
</dbReference>
<dbReference type="NCBIfam" id="TIGR01391">
    <property type="entry name" value="dnaG"/>
    <property type="match status" value="1"/>
</dbReference>
<organism evidence="16 17">
    <name type="scientific">Acetonema longum DSM 6540</name>
    <dbReference type="NCBI Taxonomy" id="1009370"/>
    <lineage>
        <taxon>Bacteria</taxon>
        <taxon>Bacillati</taxon>
        <taxon>Bacillota</taxon>
        <taxon>Negativicutes</taxon>
        <taxon>Acetonemataceae</taxon>
        <taxon>Acetonema</taxon>
    </lineage>
</organism>
<dbReference type="InterPro" id="IPR036977">
    <property type="entry name" value="DNA_primase_Znf_CHC2"/>
</dbReference>
<dbReference type="Pfam" id="PF01807">
    <property type="entry name" value="Zn_ribbon_DnaG"/>
    <property type="match status" value="1"/>
</dbReference>
<keyword evidence="1 12" id="KW-0240">DNA-directed RNA polymerase</keyword>
<keyword evidence="17" id="KW-1185">Reference proteome</keyword>
<keyword evidence="7 12" id="KW-0863">Zinc-finger</keyword>
<evidence type="ECO:0000256" key="13">
    <source>
        <dbReference type="PIRNR" id="PIRNR002811"/>
    </source>
</evidence>
<dbReference type="PANTHER" id="PTHR30313:SF2">
    <property type="entry name" value="DNA PRIMASE"/>
    <property type="match status" value="1"/>
</dbReference>
<dbReference type="FunFam" id="3.90.580.10:FF:000001">
    <property type="entry name" value="DNA primase"/>
    <property type="match status" value="1"/>
</dbReference>
<dbReference type="InterPro" id="IPR034151">
    <property type="entry name" value="TOPRIM_DnaG_bac"/>
</dbReference>
<sequence>MKEQYDHDFIDRLRAECDIVAVISDYVSLQKKGRNYWGCCPFHQEKTPSFSVAAEKGFFYCFGCQTGGDIFYFLMKVEQISFIDAVKLLAQKMNISLPERQQSEYDKQRARELAILYRVNELAGNFFHACLTKTAHGKQALEYLSNRGIDQNVIREFQLGYAPPQWDKLSQALRQRGVLEEHLLQAGLAVSRSQGGVYDRFRQRIMFPIRDVRGRIIAFGGRVLEKSQPKYLNSPDTILFNKRNVLYGFHNSYKYIKETGQAIVVEGYLDLITAYSAGVKNIVASLGTAFTQEQAKQLLKLGQEIVFAYDSDAAGQNATLRALTIVRRLGAKIRIVSLPDGKDPDEYIRKHGVDEFRGQVTNALLLMDYQMKRVLEAVDTASLEGKIAAVSQIVPVLADLDNAVEMNGYISRLSEILAIDETAIRSELSKYLRLSKKDKNVIPGQTSSVHLVSSPVNNASSTAEKQLIRLMLDDPGLIPQIQPRLLPEDFQHPHRWELIQLLVDAYNKGENLPTVLTPLLSEQAHIELSGIMVMESKVDDPLRIADDCLRFLRLSRLKDLYEKHRLQAIEFERIGDSRSLQELAESQRIKDEISKLYQ</sequence>
<evidence type="ECO:0000256" key="1">
    <source>
        <dbReference type="ARBA" id="ARBA00022478"/>
    </source>
</evidence>
<keyword evidence="8 12" id="KW-0862">Zinc</keyword>
<dbReference type="InterPro" id="IPR030846">
    <property type="entry name" value="DnaG_bac"/>
</dbReference>
<evidence type="ECO:0000256" key="6">
    <source>
        <dbReference type="ARBA" id="ARBA00022723"/>
    </source>
</evidence>
<dbReference type="SUPFAM" id="SSF57783">
    <property type="entry name" value="Zinc beta-ribbon"/>
    <property type="match status" value="1"/>
</dbReference>
<evidence type="ECO:0000256" key="11">
    <source>
        <dbReference type="ARBA" id="ARBA00023163"/>
    </source>
</evidence>
<comment type="subunit">
    <text evidence="12">Monomer. Interacts with DnaB.</text>
</comment>
<dbReference type="Gene3D" id="3.90.980.10">
    <property type="entry name" value="DNA primase, catalytic core, N-terminal domain"/>
    <property type="match status" value="1"/>
</dbReference>
<dbReference type="Pfam" id="PF10410">
    <property type="entry name" value="DnaB_bind"/>
    <property type="match status" value="1"/>
</dbReference>
<gene>
    <name evidence="12" type="primary">dnaG</name>
    <name evidence="16" type="ORF">ALO_13779</name>
</gene>
<comment type="domain">
    <text evidence="12">Contains an N-terminal zinc-binding domain, a central core domain that contains the primase activity, and a C-terminal DnaB-binding domain.</text>
</comment>
<dbReference type="eggNOG" id="COG0358">
    <property type="taxonomic scope" value="Bacteria"/>
</dbReference>
<evidence type="ECO:0000256" key="10">
    <source>
        <dbReference type="ARBA" id="ARBA00023125"/>
    </source>
</evidence>
<evidence type="ECO:0000313" key="17">
    <source>
        <dbReference type="Proteomes" id="UP000003240"/>
    </source>
</evidence>
<dbReference type="STRING" id="1009370.ALO_13779"/>
<keyword evidence="10 12" id="KW-0238">DNA-binding</keyword>
<dbReference type="HAMAP" id="MF_00974">
    <property type="entry name" value="DNA_primase_DnaG"/>
    <property type="match status" value="1"/>
</dbReference>
<keyword evidence="11 12" id="KW-0804">Transcription</keyword>
<accession>F7NKY7</accession>
<evidence type="ECO:0000256" key="3">
    <source>
        <dbReference type="ARBA" id="ARBA00022679"/>
    </source>
</evidence>
<comment type="caution">
    <text evidence="16">The sequence shown here is derived from an EMBL/GenBank/DDBJ whole genome shotgun (WGS) entry which is preliminary data.</text>
</comment>
<dbReference type="EC" id="2.7.7.101" evidence="12"/>
<dbReference type="FunFam" id="3.40.1360.10:FF:000002">
    <property type="entry name" value="DNA primase"/>
    <property type="match status" value="1"/>
</dbReference>
<dbReference type="InterPro" id="IPR002694">
    <property type="entry name" value="Znf_CHC2"/>
</dbReference>
<dbReference type="GO" id="GO:0008270">
    <property type="term" value="F:zinc ion binding"/>
    <property type="evidence" value="ECO:0007669"/>
    <property type="project" value="UniProtKB-UniRule"/>
</dbReference>
<dbReference type="GO" id="GO:1990077">
    <property type="term" value="C:primosome complex"/>
    <property type="evidence" value="ECO:0007669"/>
    <property type="project" value="UniProtKB-KW"/>
</dbReference>
<dbReference type="PANTHER" id="PTHR30313">
    <property type="entry name" value="DNA PRIMASE"/>
    <property type="match status" value="1"/>
</dbReference>
<dbReference type="CDD" id="cd03364">
    <property type="entry name" value="TOPRIM_DnaG_primases"/>
    <property type="match status" value="1"/>
</dbReference>
<dbReference type="Gene3D" id="3.90.580.10">
    <property type="entry name" value="Zinc finger, CHC2-type domain"/>
    <property type="match status" value="1"/>
</dbReference>
<dbReference type="OrthoDB" id="9803773at2"/>
<dbReference type="GO" id="GO:0005737">
    <property type="term" value="C:cytoplasm"/>
    <property type="evidence" value="ECO:0007669"/>
    <property type="project" value="TreeGrafter"/>
</dbReference>
<proteinExistence type="inferred from homology"/>
<dbReference type="SMART" id="SM00493">
    <property type="entry name" value="TOPRIM"/>
    <property type="match status" value="1"/>
</dbReference>
<dbReference type="InterPro" id="IPR013264">
    <property type="entry name" value="DNAG_N"/>
</dbReference>
<evidence type="ECO:0000256" key="12">
    <source>
        <dbReference type="HAMAP-Rule" id="MF_00974"/>
    </source>
</evidence>
<evidence type="ECO:0000256" key="9">
    <source>
        <dbReference type="ARBA" id="ARBA00022842"/>
    </source>
</evidence>
<name>F7NKY7_9FIRM</name>
<protein>
    <recommendedName>
        <fullName evidence="12 13">DNA primase</fullName>
        <ecNumber evidence="12">2.7.7.101</ecNumber>
    </recommendedName>
</protein>
<keyword evidence="4 12" id="KW-0548">Nucleotidyltransferase</keyword>
<comment type="similarity">
    <text evidence="12 13">Belongs to the DnaG primase family.</text>
</comment>
<reference evidence="16 17" key="1">
    <citation type="journal article" date="2011" name="EMBO J.">
        <title>Structural diversity of bacterial flagellar motors.</title>
        <authorList>
            <person name="Chen S."/>
            <person name="Beeby M."/>
            <person name="Murphy G.E."/>
            <person name="Leadbetter J.R."/>
            <person name="Hendrixson D.R."/>
            <person name="Briegel A."/>
            <person name="Li Z."/>
            <person name="Shi J."/>
            <person name="Tocheva E.I."/>
            <person name="Muller A."/>
            <person name="Dobro M.J."/>
            <person name="Jensen G.J."/>
        </authorList>
    </citation>
    <scope>NUCLEOTIDE SEQUENCE [LARGE SCALE GENOMIC DNA]</scope>
    <source>
        <strain evidence="16 17">DSM 6540</strain>
    </source>
</reference>
<dbReference type="AlphaFoldDB" id="F7NKY7"/>
<dbReference type="GO" id="GO:0006269">
    <property type="term" value="P:DNA replication, synthesis of primer"/>
    <property type="evidence" value="ECO:0007669"/>
    <property type="project" value="UniProtKB-UniRule"/>
</dbReference>
<keyword evidence="3 12" id="KW-0808">Transferase</keyword>
<dbReference type="PROSITE" id="PS50880">
    <property type="entry name" value="TOPRIM"/>
    <property type="match status" value="1"/>
</dbReference>
<evidence type="ECO:0000256" key="4">
    <source>
        <dbReference type="ARBA" id="ARBA00022695"/>
    </source>
</evidence>
<keyword evidence="6 12" id="KW-0479">Metal-binding</keyword>
<dbReference type="EMBL" id="AFGF01000121">
    <property type="protein sequence ID" value="EGO63330.1"/>
    <property type="molecule type" value="Genomic_DNA"/>
</dbReference>
<evidence type="ECO:0000256" key="14">
    <source>
        <dbReference type="PIRSR" id="PIRSR002811-1"/>
    </source>
</evidence>
<dbReference type="InterPro" id="IPR019475">
    <property type="entry name" value="DNA_primase_DnaB-bd"/>
</dbReference>
<dbReference type="InterPro" id="IPR050219">
    <property type="entry name" value="DnaG_primase"/>
</dbReference>
<dbReference type="Pfam" id="PF13155">
    <property type="entry name" value="Toprim_2"/>
    <property type="match status" value="1"/>
</dbReference>
<dbReference type="SMART" id="SM00400">
    <property type="entry name" value="ZnF_CHCC"/>
    <property type="match status" value="1"/>
</dbReference>
<comment type="cofactor">
    <cofactor evidence="12 13 14">
        <name>Zn(2+)</name>
        <dbReference type="ChEBI" id="CHEBI:29105"/>
    </cofactor>
    <text evidence="12 13 14">Binds 1 zinc ion per monomer.</text>
</comment>
<dbReference type="FunFam" id="3.90.980.10:FF:000001">
    <property type="entry name" value="DNA primase"/>
    <property type="match status" value="1"/>
</dbReference>
<dbReference type="RefSeq" id="WP_004096716.1">
    <property type="nucleotide sequence ID" value="NZ_AFGF01000121.1"/>
</dbReference>
<keyword evidence="5 12" id="KW-0235">DNA replication</keyword>
<evidence type="ECO:0000256" key="8">
    <source>
        <dbReference type="ARBA" id="ARBA00022833"/>
    </source>
</evidence>
<keyword evidence="9" id="KW-0460">Magnesium</keyword>
<evidence type="ECO:0000259" key="15">
    <source>
        <dbReference type="PROSITE" id="PS50880"/>
    </source>
</evidence>
<comment type="function">
    <text evidence="12 13">RNA polymerase that catalyzes the synthesis of short RNA molecules used as primers for DNA polymerase during DNA replication.</text>
</comment>
<dbReference type="GO" id="GO:0000428">
    <property type="term" value="C:DNA-directed RNA polymerase complex"/>
    <property type="evidence" value="ECO:0007669"/>
    <property type="project" value="UniProtKB-KW"/>
</dbReference>
<dbReference type="Gene3D" id="1.10.860.10">
    <property type="entry name" value="DNAb Helicase, Chain A"/>
    <property type="match status" value="1"/>
</dbReference>
<evidence type="ECO:0000256" key="5">
    <source>
        <dbReference type="ARBA" id="ARBA00022705"/>
    </source>
</evidence>
<dbReference type="InterPro" id="IPR016136">
    <property type="entry name" value="DNA_helicase_N/primase_C"/>
</dbReference>
<dbReference type="SUPFAM" id="SSF56731">
    <property type="entry name" value="DNA primase core"/>
    <property type="match status" value="1"/>
</dbReference>
<dbReference type="InterPro" id="IPR037068">
    <property type="entry name" value="DNA_primase_core_N_sf"/>
</dbReference>
<feature type="zinc finger region" description="CHC2-type" evidence="12 14">
    <location>
        <begin position="40"/>
        <end position="64"/>
    </location>
</feature>
<dbReference type="GO" id="GO:0003677">
    <property type="term" value="F:DNA binding"/>
    <property type="evidence" value="ECO:0007669"/>
    <property type="project" value="UniProtKB-KW"/>
</dbReference>
<dbReference type="Proteomes" id="UP000003240">
    <property type="component" value="Unassembled WGS sequence"/>
</dbReference>
<evidence type="ECO:0000313" key="16">
    <source>
        <dbReference type="EMBL" id="EGO63330.1"/>
    </source>
</evidence>
<dbReference type="InterPro" id="IPR006295">
    <property type="entry name" value="DNA_primase_DnaG"/>
</dbReference>
<keyword evidence="2 12" id="KW-0639">Primosome</keyword>
<comment type="catalytic activity">
    <reaction evidence="12">
        <text>ssDNA + n NTP = ssDNA/pppN(pN)n-1 hybrid + (n-1) diphosphate.</text>
        <dbReference type="EC" id="2.7.7.101"/>
    </reaction>
</comment>
<dbReference type="Pfam" id="PF08275">
    <property type="entry name" value="DNAG_N"/>
    <property type="match status" value="1"/>
</dbReference>
<evidence type="ECO:0000256" key="2">
    <source>
        <dbReference type="ARBA" id="ARBA00022515"/>
    </source>
</evidence>
<dbReference type="PIRSF" id="PIRSF002811">
    <property type="entry name" value="DnaG"/>
    <property type="match status" value="1"/>
</dbReference>
<feature type="domain" description="Toprim" evidence="15">
    <location>
        <begin position="260"/>
        <end position="341"/>
    </location>
</feature>
<dbReference type="Gene3D" id="3.40.1360.10">
    <property type="match status" value="1"/>
</dbReference>
<evidence type="ECO:0000256" key="7">
    <source>
        <dbReference type="ARBA" id="ARBA00022771"/>
    </source>
</evidence>
<dbReference type="InterPro" id="IPR006171">
    <property type="entry name" value="TOPRIM_dom"/>
</dbReference>